<dbReference type="InterPro" id="IPR006015">
    <property type="entry name" value="Universal_stress_UspA"/>
</dbReference>
<name>A0A7D5PC03_9EURY</name>
<dbReference type="EMBL" id="CP058909">
    <property type="protein sequence ID" value="QLH82098.1"/>
    <property type="molecule type" value="Genomic_DNA"/>
</dbReference>
<proteinExistence type="inferred from homology"/>
<dbReference type="PANTHER" id="PTHR46268">
    <property type="entry name" value="STRESS RESPONSE PROTEIN NHAX"/>
    <property type="match status" value="1"/>
</dbReference>
<dbReference type="InterPro" id="IPR006016">
    <property type="entry name" value="UspA"/>
</dbReference>
<feature type="domain" description="UspA" evidence="2">
    <location>
        <begin position="1"/>
        <end position="138"/>
    </location>
</feature>
<dbReference type="OrthoDB" id="105697at2157"/>
<dbReference type="AlphaFoldDB" id="A0A7D5PC03"/>
<organism evidence="3 4">
    <name type="scientific">Halosimplex pelagicum</name>
    <dbReference type="NCBI Taxonomy" id="869886"/>
    <lineage>
        <taxon>Archaea</taxon>
        <taxon>Methanobacteriati</taxon>
        <taxon>Methanobacteriota</taxon>
        <taxon>Stenosarchaea group</taxon>
        <taxon>Halobacteria</taxon>
        <taxon>Halobacteriales</taxon>
        <taxon>Haloarculaceae</taxon>
        <taxon>Halosimplex</taxon>
    </lineage>
</organism>
<dbReference type="Gene3D" id="3.40.50.620">
    <property type="entry name" value="HUPs"/>
    <property type="match status" value="2"/>
</dbReference>
<evidence type="ECO:0000256" key="1">
    <source>
        <dbReference type="ARBA" id="ARBA00008791"/>
    </source>
</evidence>
<evidence type="ECO:0000259" key="2">
    <source>
        <dbReference type="Pfam" id="PF00582"/>
    </source>
</evidence>
<keyword evidence="4" id="KW-1185">Reference proteome</keyword>
<dbReference type="CDD" id="cd00293">
    <property type="entry name" value="USP-like"/>
    <property type="match status" value="2"/>
</dbReference>
<accession>A0A7D5PC03</accession>
<dbReference type="KEGG" id="hpel:HZS54_11010"/>
<feature type="domain" description="UspA" evidence="2">
    <location>
        <begin position="149"/>
        <end position="287"/>
    </location>
</feature>
<comment type="similarity">
    <text evidence="1">Belongs to the universal stress protein A family.</text>
</comment>
<dbReference type="PANTHER" id="PTHR46268:SF6">
    <property type="entry name" value="UNIVERSAL STRESS PROTEIN UP12"/>
    <property type="match status" value="1"/>
</dbReference>
<reference evidence="3 4" key="1">
    <citation type="submission" date="2020-07" db="EMBL/GenBank/DDBJ databases">
        <title>Halosimplex litoreum sp. nov. and Halosimplex rubrum sp. nov., isolated from different salt environments.</title>
        <authorList>
            <person name="Cui H."/>
        </authorList>
    </citation>
    <scope>NUCLEOTIDE SEQUENCE [LARGE SCALE GENOMIC DNA]</scope>
    <source>
        <strain evidence="3 4">R2</strain>
    </source>
</reference>
<dbReference type="GeneID" id="56083125"/>
<dbReference type="InterPro" id="IPR014729">
    <property type="entry name" value="Rossmann-like_a/b/a_fold"/>
</dbReference>
<evidence type="ECO:0000313" key="3">
    <source>
        <dbReference type="EMBL" id="QLH82098.1"/>
    </source>
</evidence>
<dbReference type="SUPFAM" id="SSF52402">
    <property type="entry name" value="Adenine nucleotide alpha hydrolases-like"/>
    <property type="match status" value="2"/>
</dbReference>
<dbReference type="Pfam" id="PF00582">
    <property type="entry name" value="Usp"/>
    <property type="match status" value="2"/>
</dbReference>
<dbReference type="Proteomes" id="UP000509346">
    <property type="component" value="Chromosome"/>
</dbReference>
<gene>
    <name evidence="3" type="ORF">HZS54_11010</name>
</gene>
<dbReference type="PRINTS" id="PR01438">
    <property type="entry name" value="UNVRSLSTRESS"/>
</dbReference>
<evidence type="ECO:0000313" key="4">
    <source>
        <dbReference type="Proteomes" id="UP000509346"/>
    </source>
</evidence>
<sequence>MYDNILIPTDGSDGATVAFNHALDIATTHDATIHILNVADTTRDSITQIRGDVVDTLETEGDEIVLDAADRAQQRGLTTKTDVLQGEPYSTIVDYAEARDVGLIVMPTHGRRGLERFLLGSTTERVVRRADTPVLTIRPDEDITVTYPYQDILLPTDGSDCATDALTTGIDVATAEKATLQLLSVVNMTSLGADVLIQMQMEALEESANTIIEEATDHAETEGVDSVSGSVEFGSSIHRAILSHIEEHDVDLVVVGTHGRTGFDRYVLGSVTEKLVRTSPVPVLTVRSSQ</sequence>
<dbReference type="RefSeq" id="WP_179922566.1">
    <property type="nucleotide sequence ID" value="NZ_CP058909.1"/>
</dbReference>
<protein>
    <submittedName>
        <fullName evidence="3">Universal stress protein</fullName>
    </submittedName>
</protein>